<dbReference type="RefSeq" id="WP_183762414.1">
    <property type="nucleotide sequence ID" value="NZ_BMHZ01000001.1"/>
</dbReference>
<dbReference type="EMBL" id="JACIEF010000002">
    <property type="protein sequence ID" value="MBB4107805.1"/>
    <property type="molecule type" value="Genomic_DNA"/>
</dbReference>
<protein>
    <submittedName>
        <fullName evidence="2">Glycosyl transferase</fullName>
    </submittedName>
    <submittedName>
        <fullName evidence="3">Glycosyltransferase involved in cell wall biosynthesis</fullName>
    </submittedName>
</protein>
<dbReference type="Proteomes" id="UP000642938">
    <property type="component" value="Unassembled WGS sequence"/>
</dbReference>
<dbReference type="PANTHER" id="PTHR43685:SF2">
    <property type="entry name" value="GLYCOSYLTRANSFERASE 2-LIKE DOMAIN-CONTAINING PROTEIN"/>
    <property type="match status" value="1"/>
</dbReference>
<reference evidence="2" key="4">
    <citation type="submission" date="2024-05" db="EMBL/GenBank/DDBJ databases">
        <authorList>
            <person name="Sun Q."/>
            <person name="Zhou Y."/>
        </authorList>
    </citation>
    <scope>NUCLEOTIDE SEQUENCE</scope>
    <source>
        <strain evidence="2">CGMCC 1.15287</strain>
    </source>
</reference>
<name>A0A7W6K9R0_9SPHI</name>
<reference evidence="5" key="2">
    <citation type="journal article" date="2019" name="Int. J. Syst. Evol. Microbiol.">
        <title>The Global Catalogue of Microorganisms (GCM) 10K type strain sequencing project: providing services to taxonomists for standard genome sequencing and annotation.</title>
        <authorList>
            <consortium name="The Broad Institute Genomics Platform"/>
            <consortium name="The Broad Institute Genome Sequencing Center for Infectious Disease"/>
            <person name="Wu L."/>
            <person name="Ma J."/>
        </authorList>
    </citation>
    <scope>NUCLEOTIDE SEQUENCE [LARGE SCALE GENOMIC DNA]</scope>
    <source>
        <strain evidence="5">CGMCC 1.15287</strain>
    </source>
</reference>
<dbReference type="GO" id="GO:0016740">
    <property type="term" value="F:transferase activity"/>
    <property type="evidence" value="ECO:0007669"/>
    <property type="project" value="UniProtKB-KW"/>
</dbReference>
<dbReference type="InterPro" id="IPR029044">
    <property type="entry name" value="Nucleotide-diphossugar_trans"/>
</dbReference>
<dbReference type="InterPro" id="IPR001173">
    <property type="entry name" value="Glyco_trans_2-like"/>
</dbReference>
<evidence type="ECO:0000259" key="1">
    <source>
        <dbReference type="Pfam" id="PF00535"/>
    </source>
</evidence>
<dbReference type="InterPro" id="IPR050834">
    <property type="entry name" value="Glycosyltransf_2"/>
</dbReference>
<dbReference type="SUPFAM" id="SSF53448">
    <property type="entry name" value="Nucleotide-diphospho-sugar transferases"/>
    <property type="match status" value="1"/>
</dbReference>
<accession>A0A7W6K9R0</accession>
<dbReference type="EMBL" id="BMHZ01000001">
    <property type="protein sequence ID" value="GGG96929.1"/>
    <property type="molecule type" value="Genomic_DNA"/>
</dbReference>
<evidence type="ECO:0000313" key="2">
    <source>
        <dbReference type="EMBL" id="GGG96929.1"/>
    </source>
</evidence>
<dbReference type="AlphaFoldDB" id="A0A7W6K9R0"/>
<evidence type="ECO:0000313" key="3">
    <source>
        <dbReference type="EMBL" id="MBB4107805.1"/>
    </source>
</evidence>
<dbReference type="Pfam" id="PF00535">
    <property type="entry name" value="Glycos_transf_2"/>
    <property type="match status" value="1"/>
</dbReference>
<keyword evidence="3" id="KW-0808">Transferase</keyword>
<evidence type="ECO:0000313" key="5">
    <source>
        <dbReference type="Proteomes" id="UP000642938"/>
    </source>
</evidence>
<reference evidence="3 4" key="3">
    <citation type="submission" date="2020-08" db="EMBL/GenBank/DDBJ databases">
        <title>Genomic Encyclopedia of Type Strains, Phase IV (KMG-IV): sequencing the most valuable type-strain genomes for metagenomic binning, comparative biology and taxonomic classification.</title>
        <authorList>
            <person name="Goeker M."/>
        </authorList>
    </citation>
    <scope>NUCLEOTIDE SEQUENCE [LARGE SCALE GENOMIC DNA]</scope>
    <source>
        <strain evidence="3 4">DSM 100774</strain>
    </source>
</reference>
<comment type="caution">
    <text evidence="3">The sequence shown here is derived from an EMBL/GenBank/DDBJ whole genome shotgun (WGS) entry which is preliminary data.</text>
</comment>
<reference evidence="2" key="1">
    <citation type="journal article" date="2014" name="Int. J. Syst. Evol. Microbiol.">
        <title>Complete genome of a new Firmicutes species belonging to the dominant human colonic microbiota ('Ruminococcus bicirculans') reveals two chromosomes and a selective capacity to utilize plant glucans.</title>
        <authorList>
            <consortium name="NISC Comparative Sequencing Program"/>
            <person name="Wegmann U."/>
            <person name="Louis P."/>
            <person name="Goesmann A."/>
            <person name="Henrissat B."/>
            <person name="Duncan S.H."/>
            <person name="Flint H.J."/>
        </authorList>
    </citation>
    <scope>NUCLEOTIDE SEQUENCE</scope>
    <source>
        <strain evidence="2">CGMCC 1.15287</strain>
    </source>
</reference>
<keyword evidence="5" id="KW-1185">Reference proteome</keyword>
<gene>
    <name evidence="2" type="ORF">GCM10007422_08510</name>
    <name evidence="3" type="ORF">GGQ60_001786</name>
</gene>
<proteinExistence type="predicted"/>
<feature type="domain" description="Glycosyltransferase 2-like" evidence="1">
    <location>
        <begin position="5"/>
        <end position="125"/>
    </location>
</feature>
<dbReference type="Gene3D" id="3.90.550.10">
    <property type="entry name" value="Spore Coat Polysaccharide Biosynthesis Protein SpsA, Chain A"/>
    <property type="match status" value="1"/>
</dbReference>
<dbReference type="CDD" id="cd00761">
    <property type="entry name" value="Glyco_tranf_GTA_type"/>
    <property type="match status" value="1"/>
</dbReference>
<dbReference type="PANTHER" id="PTHR43685">
    <property type="entry name" value="GLYCOSYLTRANSFERASE"/>
    <property type="match status" value="1"/>
</dbReference>
<dbReference type="Proteomes" id="UP000532273">
    <property type="component" value="Unassembled WGS sequence"/>
</dbReference>
<organism evidence="3 4">
    <name type="scientific">Pedobacter zeae</name>
    <dbReference type="NCBI Taxonomy" id="1737356"/>
    <lineage>
        <taxon>Bacteria</taxon>
        <taxon>Pseudomonadati</taxon>
        <taxon>Bacteroidota</taxon>
        <taxon>Sphingobacteriia</taxon>
        <taxon>Sphingobacteriales</taxon>
        <taxon>Sphingobacteriaceae</taxon>
        <taxon>Pedobacter</taxon>
    </lineage>
</organism>
<evidence type="ECO:0000313" key="4">
    <source>
        <dbReference type="Proteomes" id="UP000532273"/>
    </source>
</evidence>
<sequence>MYFTCIVTCYNRENTIERAIRSILNQSFRNFEIIVVDDASLDQSVQVINSINDKRIKIIKHKKNQGQNAALNTGIGHSKHEIIAFLDSDDVWERDYLEEMALVYMKYPEISFCYCNLVNGPVWNLEGENKYAEVLNQGYLSSMITITAKKKAILAIGQFDLKYTICQDDDFCFRLSQKFSFKIINKPLAKIVGANNSMTFHLSNVAKGWAFLFKNYKNDILQFCGPKTYAKHMLKVATLYFQISKINKGIKYYLVSIIYFLSPRKNFFRFSSAELWDNTINIVKMFYRKFKNKVVKNA</sequence>